<dbReference type="AlphaFoldDB" id="A0A9N9RTS6"/>
<dbReference type="SUPFAM" id="SSF57850">
    <property type="entry name" value="RING/U-box"/>
    <property type="match status" value="1"/>
</dbReference>
<dbReference type="SMART" id="SM00184">
    <property type="entry name" value="RING"/>
    <property type="match status" value="1"/>
</dbReference>
<dbReference type="InterPro" id="IPR013083">
    <property type="entry name" value="Znf_RING/FYVE/PHD"/>
</dbReference>
<dbReference type="Pfam" id="PF13639">
    <property type="entry name" value="zf-RING_2"/>
    <property type="match status" value="1"/>
</dbReference>
<evidence type="ECO:0000313" key="8">
    <source>
        <dbReference type="Proteomes" id="UP001153620"/>
    </source>
</evidence>
<feature type="compositionally biased region" description="Polar residues" evidence="5">
    <location>
        <begin position="254"/>
        <end position="286"/>
    </location>
</feature>
<feature type="compositionally biased region" description="Low complexity" evidence="5">
    <location>
        <begin position="456"/>
        <end position="473"/>
    </location>
</feature>
<name>A0A9N9RTS6_9DIPT</name>
<organism evidence="7 8">
    <name type="scientific">Chironomus riparius</name>
    <dbReference type="NCBI Taxonomy" id="315576"/>
    <lineage>
        <taxon>Eukaryota</taxon>
        <taxon>Metazoa</taxon>
        <taxon>Ecdysozoa</taxon>
        <taxon>Arthropoda</taxon>
        <taxon>Hexapoda</taxon>
        <taxon>Insecta</taxon>
        <taxon>Pterygota</taxon>
        <taxon>Neoptera</taxon>
        <taxon>Endopterygota</taxon>
        <taxon>Diptera</taxon>
        <taxon>Nematocera</taxon>
        <taxon>Chironomoidea</taxon>
        <taxon>Chironomidae</taxon>
        <taxon>Chironominae</taxon>
        <taxon>Chironomus</taxon>
    </lineage>
</organism>
<dbReference type="OrthoDB" id="3824970at2759"/>
<sequence>MSSTRSYAEPRWFYCHQCTHRWLKSHNSIFECPRCRQGFIEEVTDEFNPNIPFFPSPPSPLRYILYDAAFNESNDEDLRSRNRARRNRTDRNEQANSRQPSTSRSRSPHISNIVIGGNREGSRTDQNFRIIFNTRQGEANRFLSVAIDDIMNSLFTSERQPAMTDEQLNEIPVATITAEQVEAQLQCAICFEDFQVNENEVRKLLCNHFFHEKCIFPWLRNNASCPVCRTSLASENDSDEEVANFVQFITNSRRARMNQNNVDNEPGPSTSQGGRSVPQASTSANVNVVPRNPASQLSRIPRISRRVNNSQISPTATTRIRSRNLQLNQNEPAPHLRQQNMTIRGDISSRVNAPISSRTRSQHNSNLLEPHNPQNSRELRGGQRNGISRIRLIHPRPLRSALTHSDNNHDQPQQSLSRRRRIPLYSPPPPPVRRIQSSFMNLQELLRNRIDDDSDSSSSRDSFPSPPFSVSDPEIIQISPQSDVSIPRVNSNDRETATEPLRVDISDDSD</sequence>
<feature type="compositionally biased region" description="Polar residues" evidence="5">
    <location>
        <begin position="306"/>
        <end position="342"/>
    </location>
</feature>
<keyword evidence="2 4" id="KW-0863">Zinc-finger</keyword>
<dbReference type="EMBL" id="OU895878">
    <property type="protein sequence ID" value="CAG9802365.1"/>
    <property type="molecule type" value="Genomic_DNA"/>
</dbReference>
<evidence type="ECO:0000256" key="1">
    <source>
        <dbReference type="ARBA" id="ARBA00022723"/>
    </source>
</evidence>
<proteinExistence type="predicted"/>
<dbReference type="Proteomes" id="UP001153620">
    <property type="component" value="Chromosome 2"/>
</dbReference>
<feature type="region of interest" description="Disordered" evidence="5">
    <location>
        <begin position="254"/>
        <end position="381"/>
    </location>
</feature>
<evidence type="ECO:0000259" key="6">
    <source>
        <dbReference type="PROSITE" id="PS50089"/>
    </source>
</evidence>
<protein>
    <recommendedName>
        <fullName evidence="6">RING-type domain-containing protein</fullName>
    </recommendedName>
</protein>
<dbReference type="CDD" id="cd16454">
    <property type="entry name" value="RING-H2_PA-TM-RING"/>
    <property type="match status" value="1"/>
</dbReference>
<feature type="compositionally biased region" description="Polar residues" evidence="5">
    <location>
        <begin position="478"/>
        <end position="490"/>
    </location>
</feature>
<keyword evidence="3" id="KW-0862">Zinc</keyword>
<dbReference type="GO" id="GO:0008270">
    <property type="term" value="F:zinc ion binding"/>
    <property type="evidence" value="ECO:0007669"/>
    <property type="project" value="UniProtKB-KW"/>
</dbReference>
<dbReference type="GO" id="GO:0005634">
    <property type="term" value="C:nucleus"/>
    <property type="evidence" value="ECO:0007669"/>
    <property type="project" value="TreeGrafter"/>
</dbReference>
<reference evidence="7" key="2">
    <citation type="submission" date="2022-10" db="EMBL/GenBank/DDBJ databases">
        <authorList>
            <consortium name="ENA_rothamsted_submissions"/>
            <consortium name="culmorum"/>
            <person name="King R."/>
        </authorList>
    </citation>
    <scope>NUCLEOTIDE SEQUENCE</scope>
</reference>
<evidence type="ECO:0000256" key="2">
    <source>
        <dbReference type="ARBA" id="ARBA00022771"/>
    </source>
</evidence>
<dbReference type="PANTHER" id="PTHR45931:SF3">
    <property type="entry name" value="RING ZINC FINGER-CONTAINING PROTEIN"/>
    <property type="match status" value="1"/>
</dbReference>
<dbReference type="InterPro" id="IPR001841">
    <property type="entry name" value="Znf_RING"/>
</dbReference>
<keyword evidence="8" id="KW-1185">Reference proteome</keyword>
<dbReference type="GO" id="GO:0061630">
    <property type="term" value="F:ubiquitin protein ligase activity"/>
    <property type="evidence" value="ECO:0007669"/>
    <property type="project" value="TreeGrafter"/>
</dbReference>
<reference evidence="7" key="1">
    <citation type="submission" date="2022-01" db="EMBL/GenBank/DDBJ databases">
        <authorList>
            <person name="King R."/>
        </authorList>
    </citation>
    <scope>NUCLEOTIDE SEQUENCE</scope>
</reference>
<dbReference type="InterPro" id="IPR051834">
    <property type="entry name" value="RING_finger_E3_ligase"/>
</dbReference>
<accession>A0A9N9RTS6</accession>
<evidence type="ECO:0000256" key="4">
    <source>
        <dbReference type="PROSITE-ProRule" id="PRU00175"/>
    </source>
</evidence>
<feature type="compositionally biased region" description="Polar residues" evidence="5">
    <location>
        <begin position="349"/>
        <end position="376"/>
    </location>
</feature>
<feature type="region of interest" description="Disordered" evidence="5">
    <location>
        <begin position="398"/>
        <end position="435"/>
    </location>
</feature>
<dbReference type="Gene3D" id="3.30.40.10">
    <property type="entry name" value="Zinc/RING finger domain, C3HC4 (zinc finger)"/>
    <property type="match status" value="1"/>
</dbReference>
<feature type="compositionally biased region" description="Polar residues" evidence="5">
    <location>
        <begin position="402"/>
        <end position="414"/>
    </location>
</feature>
<feature type="domain" description="RING-type" evidence="6">
    <location>
        <begin position="187"/>
        <end position="229"/>
    </location>
</feature>
<feature type="region of interest" description="Disordered" evidence="5">
    <location>
        <begin position="450"/>
        <end position="510"/>
    </location>
</feature>
<gene>
    <name evidence="7" type="ORF">CHIRRI_LOCUS5276</name>
</gene>
<dbReference type="GO" id="GO:0006511">
    <property type="term" value="P:ubiquitin-dependent protein catabolic process"/>
    <property type="evidence" value="ECO:0007669"/>
    <property type="project" value="TreeGrafter"/>
</dbReference>
<dbReference type="PANTHER" id="PTHR45931">
    <property type="entry name" value="SI:CH211-59O9.10"/>
    <property type="match status" value="1"/>
</dbReference>
<feature type="region of interest" description="Disordered" evidence="5">
    <location>
        <begin position="76"/>
        <end position="120"/>
    </location>
</feature>
<evidence type="ECO:0000256" key="5">
    <source>
        <dbReference type="SAM" id="MobiDB-lite"/>
    </source>
</evidence>
<evidence type="ECO:0000256" key="3">
    <source>
        <dbReference type="ARBA" id="ARBA00022833"/>
    </source>
</evidence>
<feature type="compositionally biased region" description="Basic and acidic residues" evidence="5">
    <location>
        <begin position="491"/>
        <end position="510"/>
    </location>
</feature>
<keyword evidence="1" id="KW-0479">Metal-binding</keyword>
<dbReference type="PROSITE" id="PS50089">
    <property type="entry name" value="ZF_RING_2"/>
    <property type="match status" value="1"/>
</dbReference>
<evidence type="ECO:0000313" key="7">
    <source>
        <dbReference type="EMBL" id="CAG9802365.1"/>
    </source>
</evidence>